<evidence type="ECO:0000313" key="1">
    <source>
        <dbReference type="Proteomes" id="UP000095283"/>
    </source>
</evidence>
<dbReference type="WBParaSite" id="Hba_08518">
    <property type="protein sequence ID" value="Hba_08518"/>
    <property type="gene ID" value="Hba_08518"/>
</dbReference>
<reference evidence="2" key="1">
    <citation type="submission" date="2016-11" db="UniProtKB">
        <authorList>
            <consortium name="WormBaseParasite"/>
        </authorList>
    </citation>
    <scope>IDENTIFICATION</scope>
</reference>
<name>A0A1I7WTL7_HETBA</name>
<accession>A0A1I7WTL7</accession>
<sequence>MSAVFTTNHILSNPIRVEVKVEGNERSYRPHHDDCGQPTKSQTFTIIWFLTSSMEVLTLAHTSLQIPHSP</sequence>
<organism evidence="1 2">
    <name type="scientific">Heterorhabditis bacteriophora</name>
    <name type="common">Entomopathogenic nematode worm</name>
    <dbReference type="NCBI Taxonomy" id="37862"/>
    <lineage>
        <taxon>Eukaryota</taxon>
        <taxon>Metazoa</taxon>
        <taxon>Ecdysozoa</taxon>
        <taxon>Nematoda</taxon>
        <taxon>Chromadorea</taxon>
        <taxon>Rhabditida</taxon>
        <taxon>Rhabditina</taxon>
        <taxon>Rhabditomorpha</taxon>
        <taxon>Strongyloidea</taxon>
        <taxon>Heterorhabditidae</taxon>
        <taxon>Heterorhabditis</taxon>
    </lineage>
</organism>
<dbReference type="AlphaFoldDB" id="A0A1I7WTL7"/>
<dbReference type="Proteomes" id="UP000095283">
    <property type="component" value="Unplaced"/>
</dbReference>
<protein>
    <submittedName>
        <fullName evidence="2">Uncharacterized protein</fullName>
    </submittedName>
</protein>
<evidence type="ECO:0000313" key="2">
    <source>
        <dbReference type="WBParaSite" id="Hba_08518"/>
    </source>
</evidence>
<proteinExistence type="predicted"/>
<keyword evidence="1" id="KW-1185">Reference proteome</keyword>